<feature type="transmembrane region" description="Helical" evidence="1">
    <location>
        <begin position="161"/>
        <end position="181"/>
    </location>
</feature>
<dbReference type="AlphaFoldDB" id="A0A1I5MMJ7"/>
<feature type="transmembrane region" description="Helical" evidence="1">
    <location>
        <begin position="187"/>
        <end position="205"/>
    </location>
</feature>
<feature type="transmembrane region" description="Helical" evidence="1">
    <location>
        <begin position="135"/>
        <end position="154"/>
    </location>
</feature>
<sequence>MQTSPRSLAAGRDVFLDLVRAGAILAVVLQHWLMPVLAFDGTTIATGNALTTPGWWAFTWLSQVMPLVFFAGGAANLLSLRRAASTRAWLAARAQRLLLPVLPLAAVWLVVPEALRELGVPEQPVAVAGSIAGQLLWFLAVYLVTVLLAPVMAAAHRRWGLAVPVLLTAAAAVVDVARFGVAAEVGYLNAVFVWVAVHQLGFCYVEGPLAGLGRRAALGLAATGFGGAAVLVTSGPYAASMIGMPGAPMSNMSPPTMVLVAVALGQLGLLLAARPALTAFAARPPVAAALGWLGARFMSIYLWHMPALIVVTGVAVLGFGYATPEPGTPEWLAAAPVWLVLAAGVLLALLRVVAGVEARRPARSAPPALPQLVVAMTLGAAGLLGLAARGFTTPVDGGWQAGPLPWVALVLGGFLLARRALDVAELAGRALAVWQRARRVAP</sequence>
<evidence type="ECO:0000313" key="3">
    <source>
        <dbReference type="EMBL" id="SFP10141.1"/>
    </source>
</evidence>
<dbReference type="RefSeq" id="WP_092528242.1">
    <property type="nucleotide sequence ID" value="NZ_FOWW01000001.1"/>
</dbReference>
<keyword evidence="3" id="KW-0012">Acyltransferase</keyword>
<name>A0A1I5MMJ7_9PSEU</name>
<evidence type="ECO:0000313" key="4">
    <source>
        <dbReference type="Proteomes" id="UP000198727"/>
    </source>
</evidence>
<dbReference type="STRING" id="587909.SAMN05421810_101954"/>
<feature type="transmembrane region" description="Helical" evidence="1">
    <location>
        <begin position="368"/>
        <end position="391"/>
    </location>
</feature>
<reference evidence="4" key="1">
    <citation type="submission" date="2016-10" db="EMBL/GenBank/DDBJ databases">
        <authorList>
            <person name="Varghese N."/>
            <person name="Submissions S."/>
        </authorList>
    </citation>
    <scope>NUCLEOTIDE SEQUENCE [LARGE SCALE GENOMIC DNA]</scope>
    <source>
        <strain evidence="4">CGMCC 4.5579</strain>
    </source>
</reference>
<dbReference type="OrthoDB" id="8206682at2"/>
<feature type="transmembrane region" description="Helical" evidence="1">
    <location>
        <begin position="97"/>
        <end position="115"/>
    </location>
</feature>
<feature type="transmembrane region" description="Helical" evidence="1">
    <location>
        <begin position="217"/>
        <end position="238"/>
    </location>
</feature>
<dbReference type="EMBL" id="FOWW01000001">
    <property type="protein sequence ID" value="SFP10141.1"/>
    <property type="molecule type" value="Genomic_DNA"/>
</dbReference>
<feature type="transmembrane region" description="Helical" evidence="1">
    <location>
        <begin position="54"/>
        <end position="77"/>
    </location>
</feature>
<keyword evidence="1" id="KW-1133">Transmembrane helix</keyword>
<dbReference type="Proteomes" id="UP000198727">
    <property type="component" value="Unassembled WGS sequence"/>
</dbReference>
<proteinExistence type="predicted"/>
<keyword evidence="4" id="KW-1185">Reference proteome</keyword>
<dbReference type="InterPro" id="IPR002656">
    <property type="entry name" value="Acyl_transf_3_dom"/>
</dbReference>
<protein>
    <submittedName>
        <fullName evidence="3">Acyltransferase family protein</fullName>
    </submittedName>
</protein>
<feature type="transmembrane region" description="Helical" evidence="1">
    <location>
        <begin position="258"/>
        <end position="280"/>
    </location>
</feature>
<accession>A0A1I5MMJ7</accession>
<evidence type="ECO:0000256" key="1">
    <source>
        <dbReference type="SAM" id="Phobius"/>
    </source>
</evidence>
<feature type="transmembrane region" description="Helical" evidence="1">
    <location>
        <begin position="301"/>
        <end position="323"/>
    </location>
</feature>
<keyword evidence="1" id="KW-0472">Membrane</keyword>
<feature type="domain" description="Acyltransferase 3" evidence="2">
    <location>
        <begin position="14"/>
        <end position="347"/>
    </location>
</feature>
<keyword evidence="1" id="KW-0812">Transmembrane</keyword>
<dbReference type="Pfam" id="PF01757">
    <property type="entry name" value="Acyl_transf_3"/>
    <property type="match status" value="1"/>
</dbReference>
<keyword evidence="3" id="KW-0808">Transferase</keyword>
<evidence type="ECO:0000259" key="2">
    <source>
        <dbReference type="Pfam" id="PF01757"/>
    </source>
</evidence>
<feature type="transmembrane region" description="Helical" evidence="1">
    <location>
        <begin position="14"/>
        <end position="34"/>
    </location>
</feature>
<feature type="transmembrane region" description="Helical" evidence="1">
    <location>
        <begin position="335"/>
        <end position="356"/>
    </location>
</feature>
<organism evidence="3 4">
    <name type="scientific">Amycolatopsis arida</name>
    <dbReference type="NCBI Taxonomy" id="587909"/>
    <lineage>
        <taxon>Bacteria</taxon>
        <taxon>Bacillati</taxon>
        <taxon>Actinomycetota</taxon>
        <taxon>Actinomycetes</taxon>
        <taxon>Pseudonocardiales</taxon>
        <taxon>Pseudonocardiaceae</taxon>
        <taxon>Amycolatopsis</taxon>
    </lineage>
</organism>
<dbReference type="GO" id="GO:0016747">
    <property type="term" value="F:acyltransferase activity, transferring groups other than amino-acyl groups"/>
    <property type="evidence" value="ECO:0007669"/>
    <property type="project" value="InterPro"/>
</dbReference>
<feature type="transmembrane region" description="Helical" evidence="1">
    <location>
        <begin position="403"/>
        <end position="421"/>
    </location>
</feature>
<gene>
    <name evidence="3" type="ORF">SAMN05421810_101954</name>
</gene>